<name>A0A0A7FS48_9CLOT</name>
<evidence type="ECO:0000313" key="3">
    <source>
        <dbReference type="Proteomes" id="UP000030635"/>
    </source>
</evidence>
<dbReference type="EMBL" id="CP006905">
    <property type="protein sequence ID" value="AIY82469.1"/>
    <property type="molecule type" value="Genomic_DNA"/>
</dbReference>
<dbReference type="InterPro" id="IPR053281">
    <property type="entry name" value="Double_zinc_ribbon"/>
</dbReference>
<protein>
    <submittedName>
        <fullName evidence="2">Zinc-ribbon domain protein</fullName>
    </submittedName>
</protein>
<accession>A0A0A7FS48</accession>
<dbReference type="HOGENOM" id="CLU_138383_0_0_9"/>
<reference evidence="2 3" key="1">
    <citation type="journal article" date="2015" name="Infect. Genet. Evol.">
        <title>Genomic sequences of six botulinum neurotoxin-producing strains representing three clostridial species illustrate the mobility and diversity of botulinum neurotoxin genes.</title>
        <authorList>
            <person name="Smith T.J."/>
            <person name="Hill K.K."/>
            <person name="Xie G."/>
            <person name="Foley B.T."/>
            <person name="Williamson C.H."/>
            <person name="Foster J.T."/>
            <person name="Johnson S.L."/>
            <person name="Chertkov O."/>
            <person name="Teshima H."/>
            <person name="Gibbons H.S."/>
            <person name="Johnsky L.A."/>
            <person name="Karavis M.A."/>
            <person name="Smith L.A."/>
        </authorList>
    </citation>
    <scope>NUCLEOTIDE SEQUENCE [LARGE SCALE GENOMIC DNA]</scope>
    <source>
        <strain evidence="2">Sullivan</strain>
    </source>
</reference>
<dbReference type="PANTHER" id="PTHR36718">
    <property type="entry name" value="OS05G0435400 PROTEIN"/>
    <property type="match status" value="1"/>
</dbReference>
<dbReference type="STRING" id="1561.NPD11_2269"/>
<evidence type="ECO:0000259" key="1">
    <source>
        <dbReference type="Pfam" id="PF17032"/>
    </source>
</evidence>
<gene>
    <name evidence="2" type="ORF">U729_737</name>
</gene>
<organism evidence="2 3">
    <name type="scientific">Clostridium baratii str. Sullivan</name>
    <dbReference type="NCBI Taxonomy" id="1415775"/>
    <lineage>
        <taxon>Bacteria</taxon>
        <taxon>Bacillati</taxon>
        <taxon>Bacillota</taxon>
        <taxon>Clostridia</taxon>
        <taxon>Eubacteriales</taxon>
        <taxon>Clostridiaceae</taxon>
        <taxon>Clostridium</taxon>
    </lineage>
</organism>
<dbReference type="Pfam" id="PF17032">
    <property type="entry name" value="Zn_ribbon_15"/>
    <property type="match status" value="1"/>
</dbReference>
<dbReference type="InterPro" id="IPR031493">
    <property type="entry name" value="Zinc_ribbon_15"/>
</dbReference>
<feature type="domain" description="Zinc-ribbon 15" evidence="1">
    <location>
        <begin position="23"/>
        <end position="126"/>
    </location>
</feature>
<dbReference type="RefSeq" id="WP_039311735.1">
    <property type="nucleotide sequence ID" value="NZ_CP006905.1"/>
</dbReference>
<keyword evidence="3" id="KW-1185">Reference proteome</keyword>
<dbReference type="OrthoDB" id="4377018at2"/>
<dbReference type="PANTHER" id="PTHR36718:SF1">
    <property type="entry name" value="DOUBLE ZINC RIBBON PROTEIN MJ0416"/>
    <property type="match status" value="1"/>
</dbReference>
<proteinExistence type="predicted"/>
<dbReference type="AlphaFoldDB" id="A0A0A7FS48"/>
<sequence length="130" mass="15289">MFFIGIFGIESGQKEIKTLNNIPCKKCNIKTTGKLIKTFTMFQFFFIPIFKWNEEYYVKCNRCSTIYEIPKEKGKRIENGEELDITYWDLKEVGNSSNDYYYAPKNICPSCGKTIEGDFKYCPYCGREIK</sequence>
<dbReference type="Proteomes" id="UP000030635">
    <property type="component" value="Chromosome"/>
</dbReference>
<evidence type="ECO:0000313" key="2">
    <source>
        <dbReference type="EMBL" id="AIY82469.1"/>
    </source>
</evidence>
<dbReference type="eggNOG" id="ENOG5033H8F">
    <property type="taxonomic scope" value="Bacteria"/>
</dbReference>
<dbReference type="KEGG" id="cbv:U729_737"/>